<evidence type="ECO:0000313" key="5">
    <source>
        <dbReference type="Proteomes" id="UP000663829"/>
    </source>
</evidence>
<evidence type="ECO:0000313" key="1">
    <source>
        <dbReference type="EMBL" id="CAF1118194.1"/>
    </source>
</evidence>
<evidence type="ECO:0000313" key="4">
    <source>
        <dbReference type="EMBL" id="CAF4071253.1"/>
    </source>
</evidence>
<evidence type="ECO:0000313" key="2">
    <source>
        <dbReference type="EMBL" id="CAF1278028.1"/>
    </source>
</evidence>
<protein>
    <submittedName>
        <fullName evidence="2">Uncharacterized protein</fullName>
    </submittedName>
</protein>
<dbReference type="Proteomes" id="UP000663829">
    <property type="component" value="Unassembled WGS sequence"/>
</dbReference>
<organism evidence="2 5">
    <name type="scientific">Didymodactylos carnosus</name>
    <dbReference type="NCBI Taxonomy" id="1234261"/>
    <lineage>
        <taxon>Eukaryota</taxon>
        <taxon>Metazoa</taxon>
        <taxon>Spiralia</taxon>
        <taxon>Gnathifera</taxon>
        <taxon>Rotifera</taxon>
        <taxon>Eurotatoria</taxon>
        <taxon>Bdelloidea</taxon>
        <taxon>Philodinida</taxon>
        <taxon>Philodinidae</taxon>
        <taxon>Didymodactylos</taxon>
    </lineage>
</organism>
<reference evidence="2" key="1">
    <citation type="submission" date="2021-02" db="EMBL/GenBank/DDBJ databases">
        <authorList>
            <person name="Nowell W R."/>
        </authorList>
    </citation>
    <scope>NUCLEOTIDE SEQUENCE</scope>
</reference>
<dbReference type="AlphaFoldDB" id="A0A815C1P9"/>
<dbReference type="Proteomes" id="UP000677228">
    <property type="component" value="Unassembled WGS sequence"/>
</dbReference>
<keyword evidence="5" id="KW-1185">Reference proteome</keyword>
<dbReference type="EMBL" id="CAJNOK010010530">
    <property type="protein sequence ID" value="CAF1118194.1"/>
    <property type="molecule type" value="Genomic_DNA"/>
</dbReference>
<dbReference type="EMBL" id="CAJNOQ010011490">
    <property type="protein sequence ID" value="CAF1278028.1"/>
    <property type="molecule type" value="Genomic_DNA"/>
</dbReference>
<comment type="caution">
    <text evidence="2">The sequence shown here is derived from an EMBL/GenBank/DDBJ whole genome shotgun (WGS) entry which is preliminary data.</text>
</comment>
<sequence length="170" mass="19458">MDPCDESNTLFYYVDKSLHDSDTKQWSAIKYFSSVDICITEIKSQSKHDISLYVNDDLAADIIPKVHDLPQIKHIYIYSIQNGENRARFIPNKDLKIRSYSTEKPNFYLENAMAQRAIINDNPVAAQKHLQHAMQTAIDRLREVSNSVQHDPLAENIQQSCSSNATKVSE</sequence>
<proteinExistence type="predicted"/>
<dbReference type="EMBL" id="CAJOBC010026500">
    <property type="protein sequence ID" value="CAF4071253.1"/>
    <property type="molecule type" value="Genomic_DNA"/>
</dbReference>
<name>A0A815C1P9_9BILA</name>
<dbReference type="Proteomes" id="UP000682733">
    <property type="component" value="Unassembled WGS sequence"/>
</dbReference>
<gene>
    <name evidence="2" type="ORF">GPM918_LOCUS27417</name>
    <name evidence="1" type="ORF">OVA965_LOCUS20051</name>
    <name evidence="4" type="ORF">SRO942_LOCUS27738</name>
    <name evidence="3" type="ORF">TMI583_LOCUS20313</name>
</gene>
<dbReference type="Proteomes" id="UP000681722">
    <property type="component" value="Unassembled WGS sequence"/>
</dbReference>
<accession>A0A815C1P9</accession>
<dbReference type="EMBL" id="CAJOBA010016061">
    <property type="protein sequence ID" value="CAF3890015.1"/>
    <property type="molecule type" value="Genomic_DNA"/>
</dbReference>
<evidence type="ECO:0000313" key="3">
    <source>
        <dbReference type="EMBL" id="CAF3890015.1"/>
    </source>
</evidence>